<name>A0A0D2LPX6_HYPSF</name>
<dbReference type="AlphaFoldDB" id="A0A0D2LPX6"/>
<evidence type="ECO:0000313" key="2">
    <source>
        <dbReference type="Proteomes" id="UP000054270"/>
    </source>
</evidence>
<sequence>MSTAQNATPLACLTQDRIEDLLEQLDVNDVQQFLANKYAQANQEGADFCEV</sequence>
<gene>
    <name evidence="1" type="ORF">HYPSUDRAFT_210060</name>
</gene>
<reference evidence="2" key="1">
    <citation type="submission" date="2014-04" db="EMBL/GenBank/DDBJ databases">
        <title>Evolutionary Origins and Diversification of the Mycorrhizal Mutualists.</title>
        <authorList>
            <consortium name="DOE Joint Genome Institute"/>
            <consortium name="Mycorrhizal Genomics Consortium"/>
            <person name="Kohler A."/>
            <person name="Kuo A."/>
            <person name="Nagy L.G."/>
            <person name="Floudas D."/>
            <person name="Copeland A."/>
            <person name="Barry K.W."/>
            <person name="Cichocki N."/>
            <person name="Veneault-Fourrey C."/>
            <person name="LaButti K."/>
            <person name="Lindquist E.A."/>
            <person name="Lipzen A."/>
            <person name="Lundell T."/>
            <person name="Morin E."/>
            <person name="Murat C."/>
            <person name="Riley R."/>
            <person name="Ohm R."/>
            <person name="Sun H."/>
            <person name="Tunlid A."/>
            <person name="Henrissat B."/>
            <person name="Grigoriev I.V."/>
            <person name="Hibbett D.S."/>
            <person name="Martin F."/>
        </authorList>
    </citation>
    <scope>NUCLEOTIDE SEQUENCE [LARGE SCALE GENOMIC DNA]</scope>
    <source>
        <strain evidence="2">FD-334 SS-4</strain>
    </source>
</reference>
<keyword evidence="2" id="KW-1185">Reference proteome</keyword>
<dbReference type="Proteomes" id="UP000054270">
    <property type="component" value="Unassembled WGS sequence"/>
</dbReference>
<proteinExistence type="predicted"/>
<dbReference type="EMBL" id="KN817869">
    <property type="protein sequence ID" value="KJA12853.1"/>
    <property type="molecule type" value="Genomic_DNA"/>
</dbReference>
<organism evidence="1 2">
    <name type="scientific">Hypholoma sublateritium (strain FD-334 SS-4)</name>
    <dbReference type="NCBI Taxonomy" id="945553"/>
    <lineage>
        <taxon>Eukaryota</taxon>
        <taxon>Fungi</taxon>
        <taxon>Dikarya</taxon>
        <taxon>Basidiomycota</taxon>
        <taxon>Agaricomycotina</taxon>
        <taxon>Agaricomycetes</taxon>
        <taxon>Agaricomycetidae</taxon>
        <taxon>Agaricales</taxon>
        <taxon>Agaricineae</taxon>
        <taxon>Strophariaceae</taxon>
        <taxon>Hypholoma</taxon>
    </lineage>
</organism>
<evidence type="ECO:0000313" key="1">
    <source>
        <dbReference type="EMBL" id="KJA12853.1"/>
    </source>
</evidence>
<accession>A0A0D2LPX6</accession>
<protein>
    <submittedName>
        <fullName evidence="1">Uncharacterized protein</fullName>
    </submittedName>
</protein>